<dbReference type="Proteomes" id="UP000298663">
    <property type="component" value="Unassembled WGS sequence"/>
</dbReference>
<dbReference type="EMBL" id="AZBU02000007">
    <property type="protein sequence ID" value="TKR69148.1"/>
    <property type="molecule type" value="Genomic_DNA"/>
</dbReference>
<reference evidence="1 2" key="2">
    <citation type="journal article" date="2019" name="G3 (Bethesda)">
        <title>Hybrid Assembly of the Genome of the Entomopathogenic Nematode Steinernema carpocapsae Identifies the X-Chromosome.</title>
        <authorList>
            <person name="Serra L."/>
            <person name="Macchietto M."/>
            <person name="Macias-Munoz A."/>
            <person name="McGill C.J."/>
            <person name="Rodriguez I.M."/>
            <person name="Rodriguez B."/>
            <person name="Murad R."/>
            <person name="Mortazavi A."/>
        </authorList>
    </citation>
    <scope>NUCLEOTIDE SEQUENCE [LARGE SCALE GENOMIC DNA]</scope>
    <source>
        <strain evidence="1 2">ALL</strain>
    </source>
</reference>
<organism evidence="1 2">
    <name type="scientific">Steinernema carpocapsae</name>
    <name type="common">Entomopathogenic nematode</name>
    <dbReference type="NCBI Taxonomy" id="34508"/>
    <lineage>
        <taxon>Eukaryota</taxon>
        <taxon>Metazoa</taxon>
        <taxon>Ecdysozoa</taxon>
        <taxon>Nematoda</taxon>
        <taxon>Chromadorea</taxon>
        <taxon>Rhabditida</taxon>
        <taxon>Tylenchina</taxon>
        <taxon>Panagrolaimomorpha</taxon>
        <taxon>Strongyloidoidea</taxon>
        <taxon>Steinernematidae</taxon>
        <taxon>Steinernema</taxon>
    </lineage>
</organism>
<reference evidence="1 2" key="1">
    <citation type="journal article" date="2015" name="Genome Biol.">
        <title>Comparative genomics of Steinernema reveals deeply conserved gene regulatory networks.</title>
        <authorList>
            <person name="Dillman A.R."/>
            <person name="Macchietto M."/>
            <person name="Porter C.F."/>
            <person name="Rogers A."/>
            <person name="Williams B."/>
            <person name="Antoshechkin I."/>
            <person name="Lee M.M."/>
            <person name="Goodwin Z."/>
            <person name="Lu X."/>
            <person name="Lewis E.E."/>
            <person name="Goodrich-Blair H."/>
            <person name="Stock S.P."/>
            <person name="Adams B.J."/>
            <person name="Sternberg P.W."/>
            <person name="Mortazavi A."/>
        </authorList>
    </citation>
    <scope>NUCLEOTIDE SEQUENCE [LARGE SCALE GENOMIC DNA]</scope>
    <source>
        <strain evidence="1 2">ALL</strain>
    </source>
</reference>
<keyword evidence="2" id="KW-1185">Reference proteome</keyword>
<accession>A0A4U5MIH0</accession>
<dbReference type="AlphaFoldDB" id="A0A4U5MIH0"/>
<sequence>MQHFTSTLKNKAIIIAESTRIDAIKNNFTPQNSNQPTSVQLHAVNETSEPSNHDDLPPSYNEVVKPAPAIEPIAIEKCSS</sequence>
<proteinExistence type="predicted"/>
<comment type="caution">
    <text evidence="1">The sequence shown here is derived from an EMBL/GenBank/DDBJ whole genome shotgun (WGS) entry which is preliminary data.</text>
</comment>
<gene>
    <name evidence="1" type="ORF">L596_021339</name>
</gene>
<protein>
    <submittedName>
        <fullName evidence="1">Uncharacterized protein</fullName>
    </submittedName>
</protein>
<evidence type="ECO:0000313" key="1">
    <source>
        <dbReference type="EMBL" id="TKR69148.1"/>
    </source>
</evidence>
<evidence type="ECO:0000313" key="2">
    <source>
        <dbReference type="Proteomes" id="UP000298663"/>
    </source>
</evidence>
<name>A0A4U5MIH0_STECR</name>